<dbReference type="SUPFAM" id="SSF51658">
    <property type="entry name" value="Xylose isomerase-like"/>
    <property type="match status" value="1"/>
</dbReference>
<keyword evidence="3" id="KW-1185">Reference proteome</keyword>
<dbReference type="Pfam" id="PF01261">
    <property type="entry name" value="AP_endonuc_2"/>
    <property type="match status" value="1"/>
</dbReference>
<dbReference type="GO" id="GO:0016853">
    <property type="term" value="F:isomerase activity"/>
    <property type="evidence" value="ECO:0007669"/>
    <property type="project" value="UniProtKB-KW"/>
</dbReference>
<evidence type="ECO:0000313" key="2">
    <source>
        <dbReference type="EMBL" id="NJC27233.1"/>
    </source>
</evidence>
<dbReference type="InterPro" id="IPR013022">
    <property type="entry name" value="Xyl_isomerase-like_TIM-brl"/>
</dbReference>
<dbReference type="PROSITE" id="PS51257">
    <property type="entry name" value="PROKAR_LIPOPROTEIN"/>
    <property type="match status" value="1"/>
</dbReference>
<evidence type="ECO:0000259" key="1">
    <source>
        <dbReference type="Pfam" id="PF01261"/>
    </source>
</evidence>
<name>A0ABX0XD58_9BACT</name>
<dbReference type="InterPro" id="IPR050312">
    <property type="entry name" value="IolE/XylAMocC-like"/>
</dbReference>
<reference evidence="2 3" key="1">
    <citation type="submission" date="2020-03" db="EMBL/GenBank/DDBJ databases">
        <title>Genomic Encyclopedia of Type Strains, Phase IV (KMG-IV): sequencing the most valuable type-strain genomes for metagenomic binning, comparative biology and taxonomic classification.</title>
        <authorList>
            <person name="Goeker M."/>
        </authorList>
    </citation>
    <scope>NUCLEOTIDE SEQUENCE [LARGE SCALE GENOMIC DNA]</scope>
    <source>
        <strain evidence="2 3">DSM 105096</strain>
    </source>
</reference>
<dbReference type="Proteomes" id="UP000770785">
    <property type="component" value="Unassembled WGS sequence"/>
</dbReference>
<dbReference type="PANTHER" id="PTHR12110:SF53">
    <property type="entry name" value="BLR5974 PROTEIN"/>
    <property type="match status" value="1"/>
</dbReference>
<evidence type="ECO:0000313" key="3">
    <source>
        <dbReference type="Proteomes" id="UP000770785"/>
    </source>
</evidence>
<dbReference type="PANTHER" id="PTHR12110">
    <property type="entry name" value="HYDROXYPYRUVATE ISOMERASE"/>
    <property type="match status" value="1"/>
</dbReference>
<accession>A0ABX0XD58</accession>
<keyword evidence="2" id="KW-0413">Isomerase</keyword>
<dbReference type="InterPro" id="IPR036237">
    <property type="entry name" value="Xyl_isomerase-like_sf"/>
</dbReference>
<sequence>MQRRNFLQTTSRAGAGLSLLGLGYACTSGSTKPAVADATADVPTVRDWFPTDTWFDISLAQWSLNEALFAKQLDNLDFARTARETYGLGGVEYVSQFFKDRAKDTAYLAQMKQRARDQEVKSLLIMIDGEGNLGDKDKTARNIAVENHHKWVDAAAFLGCHSIRVNAAGEGSRAEVAKGASESLRKLSEYAAKASVNVLVENHGGYSSDGSWLAGVLKNADASNCGSLPDFGNFCITRDVSGEGCREEYDRYLGVRELMPYARAVSAKSYDFDDTGNETTTDYAKMMTIVKEAGYKGWVGIEYEGKQLSADAGIRRTIDILRRNGGRVG</sequence>
<feature type="domain" description="Xylose isomerase-like TIM barrel" evidence="1">
    <location>
        <begin position="85"/>
        <end position="323"/>
    </location>
</feature>
<dbReference type="Gene3D" id="3.20.20.150">
    <property type="entry name" value="Divalent-metal-dependent TIM barrel enzymes"/>
    <property type="match status" value="1"/>
</dbReference>
<organism evidence="2 3">
    <name type="scientific">Neolewinella antarctica</name>
    <dbReference type="NCBI Taxonomy" id="442734"/>
    <lineage>
        <taxon>Bacteria</taxon>
        <taxon>Pseudomonadati</taxon>
        <taxon>Bacteroidota</taxon>
        <taxon>Saprospiria</taxon>
        <taxon>Saprospirales</taxon>
        <taxon>Lewinellaceae</taxon>
        <taxon>Neolewinella</taxon>
    </lineage>
</organism>
<dbReference type="RefSeq" id="WP_168038127.1">
    <property type="nucleotide sequence ID" value="NZ_JAATJH010000004.1"/>
</dbReference>
<comment type="caution">
    <text evidence="2">The sequence shown here is derived from an EMBL/GenBank/DDBJ whole genome shotgun (WGS) entry which is preliminary data.</text>
</comment>
<dbReference type="EMBL" id="JAATJH010000004">
    <property type="protein sequence ID" value="NJC27233.1"/>
    <property type="molecule type" value="Genomic_DNA"/>
</dbReference>
<protein>
    <submittedName>
        <fullName evidence="2">Sugar phosphate isomerase/epimerase</fullName>
    </submittedName>
</protein>
<gene>
    <name evidence="2" type="ORF">GGR27_002746</name>
</gene>
<proteinExistence type="predicted"/>